<keyword evidence="9 10" id="KW-0472">Membrane</keyword>
<keyword evidence="6 10" id="KW-0812">Transmembrane</keyword>
<dbReference type="GO" id="GO:0015031">
    <property type="term" value="P:protein transport"/>
    <property type="evidence" value="ECO:0007669"/>
    <property type="project" value="UniProtKB-KW"/>
</dbReference>
<keyword evidence="3" id="KW-0813">Transport</keyword>
<accession>A0A069SNI1</accession>
<evidence type="ECO:0000256" key="5">
    <source>
        <dbReference type="ARBA" id="ARBA00022519"/>
    </source>
</evidence>
<evidence type="ECO:0000256" key="2">
    <source>
        <dbReference type="ARBA" id="ARBA00006555"/>
    </source>
</evidence>
<dbReference type="Pfam" id="PF03544">
    <property type="entry name" value="TonB_C"/>
    <property type="match status" value="1"/>
</dbReference>
<dbReference type="GeneID" id="5303235"/>
<dbReference type="Proteomes" id="UP000027661">
    <property type="component" value="Unassembled WGS sequence"/>
</dbReference>
<dbReference type="PROSITE" id="PS52015">
    <property type="entry name" value="TONB_CTD"/>
    <property type="match status" value="1"/>
</dbReference>
<dbReference type="GO" id="GO:0098797">
    <property type="term" value="C:plasma membrane protein complex"/>
    <property type="evidence" value="ECO:0007669"/>
    <property type="project" value="TreeGrafter"/>
</dbReference>
<comment type="similarity">
    <text evidence="2">Belongs to the TonB family.</text>
</comment>
<evidence type="ECO:0000256" key="3">
    <source>
        <dbReference type="ARBA" id="ARBA00022448"/>
    </source>
</evidence>
<dbReference type="RefSeq" id="WP_005848631.1">
    <property type="nucleotide sequence ID" value="NZ_JNHM01000012.1"/>
</dbReference>
<organism evidence="12 13">
    <name type="scientific">Phocaeicola vulgatus str. 3975 RP4</name>
    <dbReference type="NCBI Taxonomy" id="1339352"/>
    <lineage>
        <taxon>Bacteria</taxon>
        <taxon>Pseudomonadati</taxon>
        <taxon>Bacteroidota</taxon>
        <taxon>Bacteroidia</taxon>
        <taxon>Bacteroidales</taxon>
        <taxon>Bacteroidaceae</taxon>
        <taxon>Phocaeicola</taxon>
    </lineage>
</organism>
<evidence type="ECO:0000256" key="4">
    <source>
        <dbReference type="ARBA" id="ARBA00022475"/>
    </source>
</evidence>
<feature type="transmembrane region" description="Helical" evidence="10">
    <location>
        <begin position="18"/>
        <end position="36"/>
    </location>
</feature>
<name>A0A069SNI1_PHOVU</name>
<dbReference type="AlphaFoldDB" id="A0A069SNI1"/>
<dbReference type="GO" id="GO:0031992">
    <property type="term" value="F:energy transducer activity"/>
    <property type="evidence" value="ECO:0007669"/>
    <property type="project" value="TreeGrafter"/>
</dbReference>
<evidence type="ECO:0000313" key="13">
    <source>
        <dbReference type="Proteomes" id="UP000027661"/>
    </source>
</evidence>
<proteinExistence type="inferred from homology"/>
<dbReference type="EMBL" id="JNHM01000012">
    <property type="protein sequence ID" value="KDS55728.1"/>
    <property type="molecule type" value="Genomic_DNA"/>
</dbReference>
<evidence type="ECO:0000256" key="7">
    <source>
        <dbReference type="ARBA" id="ARBA00022927"/>
    </source>
</evidence>
<dbReference type="FunFam" id="3.30.1150.10:FF:000002">
    <property type="entry name" value="Energy transducer TonB"/>
    <property type="match status" value="1"/>
</dbReference>
<gene>
    <name evidence="12" type="ORF">M099_1025</name>
</gene>
<protein>
    <submittedName>
        <fullName evidence="12">TonB family C-terminal domain protein</fullName>
    </submittedName>
</protein>
<dbReference type="InterPro" id="IPR037682">
    <property type="entry name" value="TonB_C"/>
</dbReference>
<reference evidence="12 13" key="1">
    <citation type="submission" date="2014-04" db="EMBL/GenBank/DDBJ databases">
        <authorList>
            <person name="Sears C."/>
            <person name="Carroll K."/>
            <person name="Sack B.R."/>
            <person name="Qadri F."/>
            <person name="Myers L.L."/>
            <person name="Chung G.-T."/>
            <person name="Escheverria P."/>
            <person name="Fraser C.M."/>
            <person name="Sadzewicz L."/>
            <person name="Shefchek K.A."/>
            <person name="Tallon L."/>
            <person name="Das S.P."/>
            <person name="Daugherty S."/>
            <person name="Mongodin E.F."/>
        </authorList>
    </citation>
    <scope>NUCLEOTIDE SEQUENCE [LARGE SCALE GENOMIC DNA]</scope>
    <source>
        <strain evidence="12 13">3975 RP4</strain>
    </source>
</reference>
<keyword evidence="8 10" id="KW-1133">Transmembrane helix</keyword>
<evidence type="ECO:0000259" key="11">
    <source>
        <dbReference type="PROSITE" id="PS52015"/>
    </source>
</evidence>
<evidence type="ECO:0000256" key="9">
    <source>
        <dbReference type="ARBA" id="ARBA00023136"/>
    </source>
</evidence>
<comment type="caution">
    <text evidence="12">The sequence shown here is derived from an EMBL/GenBank/DDBJ whole genome shotgun (WGS) entry which is preliminary data.</text>
</comment>
<dbReference type="Gene3D" id="3.30.1150.10">
    <property type="match status" value="1"/>
</dbReference>
<dbReference type="InterPro" id="IPR006260">
    <property type="entry name" value="TonB/TolA_C"/>
</dbReference>
<dbReference type="NCBIfam" id="TIGR01352">
    <property type="entry name" value="tonB_Cterm"/>
    <property type="match status" value="1"/>
</dbReference>
<keyword evidence="4" id="KW-1003">Cell membrane</keyword>
<evidence type="ECO:0000256" key="6">
    <source>
        <dbReference type="ARBA" id="ARBA00022692"/>
    </source>
</evidence>
<evidence type="ECO:0000256" key="1">
    <source>
        <dbReference type="ARBA" id="ARBA00004383"/>
    </source>
</evidence>
<dbReference type="PANTHER" id="PTHR33446">
    <property type="entry name" value="PROTEIN TONB-RELATED"/>
    <property type="match status" value="1"/>
</dbReference>
<comment type="subcellular location">
    <subcellularLocation>
        <location evidence="1">Cell inner membrane</location>
        <topology evidence="1">Single-pass membrane protein</topology>
        <orientation evidence="1">Periplasmic side</orientation>
    </subcellularLocation>
</comment>
<evidence type="ECO:0000256" key="10">
    <source>
        <dbReference type="SAM" id="Phobius"/>
    </source>
</evidence>
<dbReference type="GO" id="GO:0055085">
    <property type="term" value="P:transmembrane transport"/>
    <property type="evidence" value="ECO:0007669"/>
    <property type="project" value="InterPro"/>
</dbReference>
<dbReference type="SUPFAM" id="SSF74653">
    <property type="entry name" value="TolA/TonB C-terminal domain"/>
    <property type="match status" value="1"/>
</dbReference>
<sequence>MEVKKARRADLEKGKSRWLFMGLIVTLSFMFVSFEWTERNVTYAISDLVSDPDFFEELVPVTYNQDKPLPPPPPPAAVNPEELNIVDNNSTETETDIAASDPTDAPVIIPTPIEVPEEVVDENVEFVVVEEMPVFRNGNADLMRYLSENIKYPTVSAEQGVQGRVVVQFVVGVHGEILNPVVVKSVDPYLDKEAIRVISSMPKWKPGKQRGKAVRVKYTVPVVFRLQS</sequence>
<keyword evidence="7" id="KW-0653">Protein transport</keyword>
<dbReference type="PANTHER" id="PTHR33446:SF2">
    <property type="entry name" value="PROTEIN TONB"/>
    <property type="match status" value="1"/>
</dbReference>
<feature type="domain" description="TonB C-terminal" evidence="11">
    <location>
        <begin position="137"/>
        <end position="228"/>
    </location>
</feature>
<dbReference type="InterPro" id="IPR051045">
    <property type="entry name" value="TonB-dependent_transducer"/>
</dbReference>
<evidence type="ECO:0000256" key="8">
    <source>
        <dbReference type="ARBA" id="ARBA00022989"/>
    </source>
</evidence>
<dbReference type="PATRIC" id="fig|1339352.3.peg.992"/>
<evidence type="ECO:0000313" key="12">
    <source>
        <dbReference type="EMBL" id="KDS55728.1"/>
    </source>
</evidence>
<keyword evidence="5" id="KW-0997">Cell inner membrane</keyword>